<protein>
    <submittedName>
        <fullName evidence="1">Uncharacterized protein</fullName>
    </submittedName>
</protein>
<gene>
    <name evidence="1" type="ORF">HNR14_000462</name>
</gene>
<comment type="caution">
    <text evidence="1">The sequence shown here is derived from an EMBL/GenBank/DDBJ whole genome shotgun (WGS) entry which is preliminary data.</text>
</comment>
<reference evidence="1 2" key="1">
    <citation type="submission" date="2020-07" db="EMBL/GenBank/DDBJ databases">
        <title>Sequencing the genomes of 1000 actinobacteria strains.</title>
        <authorList>
            <person name="Klenk H.-P."/>
        </authorList>
    </citation>
    <scope>NUCLEOTIDE SEQUENCE [LARGE SCALE GENOMIC DNA]</scope>
    <source>
        <strain evidence="1 2">DSM 15166</strain>
    </source>
</reference>
<keyword evidence="2" id="KW-1185">Reference proteome</keyword>
<name>A0A853DQF5_9MICO</name>
<dbReference type="AlphaFoldDB" id="A0A853DQF5"/>
<sequence length="141" mass="16080">MLSLPELSNDFLEAHSLPADLTSNRVPVEAVARHLRKQVWQEQHVMERESYSDPTFRDMLATTQHTPDDAPYRRSIPKPVLPRIKTVPVEDLVYELACDDGRISFGRRALMTICTAQRVGRIDVRRCTIADIRALIEGGNR</sequence>
<dbReference type="RefSeq" id="WP_179699629.1">
    <property type="nucleotide sequence ID" value="NZ_BAAAHA010000004.1"/>
</dbReference>
<evidence type="ECO:0000313" key="2">
    <source>
        <dbReference type="Proteomes" id="UP000521075"/>
    </source>
</evidence>
<proteinExistence type="predicted"/>
<dbReference type="Proteomes" id="UP000521075">
    <property type="component" value="Unassembled WGS sequence"/>
</dbReference>
<accession>A0A853DQF5</accession>
<organism evidence="1 2">
    <name type="scientific">Leifsonia naganoensis</name>
    <dbReference type="NCBI Taxonomy" id="150025"/>
    <lineage>
        <taxon>Bacteria</taxon>
        <taxon>Bacillati</taxon>
        <taxon>Actinomycetota</taxon>
        <taxon>Actinomycetes</taxon>
        <taxon>Micrococcales</taxon>
        <taxon>Microbacteriaceae</taxon>
        <taxon>Leifsonia</taxon>
    </lineage>
</organism>
<evidence type="ECO:0000313" key="1">
    <source>
        <dbReference type="EMBL" id="NYK08581.1"/>
    </source>
</evidence>
<dbReference type="EMBL" id="JACCHJ010000001">
    <property type="protein sequence ID" value="NYK08581.1"/>
    <property type="molecule type" value="Genomic_DNA"/>
</dbReference>